<protein>
    <submittedName>
        <fullName evidence="1">PqqD family protein</fullName>
    </submittedName>
</protein>
<name>A0ABV6YRS3_UNCC1</name>
<comment type="caution">
    <text evidence="1">The sequence shown here is derived from an EMBL/GenBank/DDBJ whole genome shotgun (WGS) entry which is preliminary data.</text>
</comment>
<evidence type="ECO:0000313" key="1">
    <source>
        <dbReference type="EMBL" id="MFC1848890.1"/>
    </source>
</evidence>
<dbReference type="Pfam" id="PF05402">
    <property type="entry name" value="PqqD"/>
    <property type="match status" value="1"/>
</dbReference>
<dbReference type="Gene3D" id="1.10.10.1150">
    <property type="entry name" value="Coenzyme PQQ synthesis protein D (PqqD)"/>
    <property type="match status" value="1"/>
</dbReference>
<dbReference type="Proteomes" id="UP001594351">
    <property type="component" value="Unassembled WGS sequence"/>
</dbReference>
<accession>A0ABV6YRS3</accession>
<dbReference type="InterPro" id="IPR041881">
    <property type="entry name" value="PqqD_sf"/>
</dbReference>
<sequence length="108" mass="12486">MSMNNNAVDKDFMNKVYQKSEQVISRKIAGEVIIVPIRGNLADMQRIFSLNPVAEYIWQHLDGEMQIEELQQRVIDYFDVSEEQATLDLHEFVVQLLEANLISEVSKS</sequence>
<dbReference type="InterPro" id="IPR008792">
    <property type="entry name" value="PQQD"/>
</dbReference>
<dbReference type="EMBL" id="JBHPBY010000011">
    <property type="protein sequence ID" value="MFC1848890.1"/>
    <property type="molecule type" value="Genomic_DNA"/>
</dbReference>
<reference evidence="1 2" key="1">
    <citation type="submission" date="2024-09" db="EMBL/GenBank/DDBJ databases">
        <title>Laminarin stimulates single cell rates of sulfate reduction while oxygen inhibits transcriptomic activity in coastal marine sediment.</title>
        <authorList>
            <person name="Lindsay M."/>
            <person name="Orcutt B."/>
            <person name="Emerson D."/>
            <person name="Stepanauskas R."/>
            <person name="D'Angelo T."/>
        </authorList>
    </citation>
    <scope>NUCLEOTIDE SEQUENCE [LARGE SCALE GENOMIC DNA]</scope>
    <source>
        <strain evidence="1">SAG AM-311-K15</strain>
    </source>
</reference>
<organism evidence="1 2">
    <name type="scientific">candidate division CSSED10-310 bacterium</name>
    <dbReference type="NCBI Taxonomy" id="2855610"/>
    <lineage>
        <taxon>Bacteria</taxon>
        <taxon>Bacteria division CSSED10-310</taxon>
    </lineage>
</organism>
<keyword evidence="2" id="KW-1185">Reference proteome</keyword>
<gene>
    <name evidence="1" type="ORF">ACFL27_01665</name>
</gene>
<proteinExistence type="predicted"/>
<evidence type="ECO:0000313" key="2">
    <source>
        <dbReference type="Proteomes" id="UP001594351"/>
    </source>
</evidence>